<evidence type="ECO:0000313" key="1">
    <source>
        <dbReference type="EMBL" id="CEO56723.1"/>
    </source>
</evidence>
<proteinExistence type="predicted"/>
<dbReference type="AlphaFoldDB" id="A0A0B7KGL7"/>
<dbReference type="EMBL" id="CDPU01000073">
    <property type="protein sequence ID" value="CEO56723.1"/>
    <property type="molecule type" value="Genomic_DNA"/>
</dbReference>
<name>A0A0B7KGL7_BIOOC</name>
<organism evidence="1">
    <name type="scientific">Bionectria ochroleuca</name>
    <name type="common">Gliocladium roseum</name>
    <dbReference type="NCBI Taxonomy" id="29856"/>
    <lineage>
        <taxon>Eukaryota</taxon>
        <taxon>Fungi</taxon>
        <taxon>Dikarya</taxon>
        <taxon>Ascomycota</taxon>
        <taxon>Pezizomycotina</taxon>
        <taxon>Sordariomycetes</taxon>
        <taxon>Hypocreomycetidae</taxon>
        <taxon>Hypocreales</taxon>
        <taxon>Bionectriaceae</taxon>
        <taxon>Clonostachys</taxon>
    </lineage>
</organism>
<reference evidence="1" key="1">
    <citation type="submission" date="2015-01" db="EMBL/GenBank/DDBJ databases">
        <authorList>
            <person name="Durling Mikael"/>
        </authorList>
    </citation>
    <scope>NUCLEOTIDE SEQUENCE</scope>
</reference>
<sequence length="83" mass="9518">MHRTLPVLERCNHDPFHAAKRGRSFFYRLLGWHPLSSQPSTSEGSRTQLSLAWRLASAGSILRIRGASRWCTLGFRPTNHIFN</sequence>
<accession>A0A0B7KGL7</accession>
<gene>
    <name evidence="1" type="ORF">BN869_000012781_1</name>
</gene>
<protein>
    <submittedName>
        <fullName evidence="1">Uncharacterized protein</fullName>
    </submittedName>
</protein>